<reference evidence="2 4" key="2">
    <citation type="submission" date="2017-09" db="EMBL/GenBank/DDBJ databases">
        <title>Reassesment of A. cryaerophilus.</title>
        <authorList>
            <person name="Perez-Cataluna A."/>
            <person name="Collado L."/>
            <person name="Salgado O."/>
            <person name="Lefinanco V."/>
            <person name="Figueras M.J."/>
        </authorList>
    </citation>
    <scope>NUCLEOTIDE SEQUENCE [LARGE SCALE GENOMIC DNA]</scope>
    <source>
        <strain evidence="2 4">LMG 10210</strain>
    </source>
</reference>
<evidence type="ECO:0000313" key="3">
    <source>
        <dbReference type="Proteomes" id="UP000192599"/>
    </source>
</evidence>
<organism evidence="1 3">
    <name type="scientific">Aliarcobacter cryaerophilus</name>
    <dbReference type="NCBI Taxonomy" id="28198"/>
    <lineage>
        <taxon>Bacteria</taxon>
        <taxon>Pseudomonadati</taxon>
        <taxon>Campylobacterota</taxon>
        <taxon>Epsilonproteobacteria</taxon>
        <taxon>Campylobacterales</taxon>
        <taxon>Arcobacteraceae</taxon>
        <taxon>Aliarcobacter</taxon>
    </lineage>
</organism>
<evidence type="ECO:0000313" key="4">
    <source>
        <dbReference type="Proteomes" id="UP000238281"/>
    </source>
</evidence>
<dbReference type="EMBL" id="NXGE01000001">
    <property type="protein sequence ID" value="PRM95614.1"/>
    <property type="molecule type" value="Genomic_DNA"/>
</dbReference>
<proteinExistence type="predicted"/>
<dbReference type="RefSeq" id="WP_081561081.1">
    <property type="nucleotide sequence ID" value="NZ_JAMXDH010000009.1"/>
</dbReference>
<name>A0A1V9V9M3_9BACT</name>
<protein>
    <submittedName>
        <fullName evidence="1">Uncharacterized protein</fullName>
    </submittedName>
</protein>
<gene>
    <name evidence="1" type="ORF">AS859_10380</name>
    <name evidence="2" type="ORF">CJ673_01675</name>
</gene>
<reference evidence="1 3" key="1">
    <citation type="submission" date="2017-04" db="EMBL/GenBank/DDBJ databases">
        <title>Accumulation and expression of multiple antibiotic resistance genes in Arcobacter cryaerophilus that thrives in sewage.</title>
        <authorList>
            <person name="Millar J.A."/>
            <person name="Raghavan R."/>
        </authorList>
    </citation>
    <scope>NUCLEOTIDE SEQUENCE [LARGE SCALE GENOMIC DNA]</scope>
    <source>
        <strain evidence="1 3">AZT-1</strain>
    </source>
</reference>
<accession>A0A1V9V9M3</accession>
<dbReference type="Proteomes" id="UP000238281">
    <property type="component" value="Unassembled WGS sequence"/>
</dbReference>
<dbReference type="Proteomes" id="UP000192599">
    <property type="component" value="Unassembled WGS sequence"/>
</dbReference>
<dbReference type="EMBL" id="LNTC01000278">
    <property type="protein sequence ID" value="OQR40654.1"/>
    <property type="molecule type" value="Genomic_DNA"/>
</dbReference>
<comment type="caution">
    <text evidence="1">The sequence shown here is derived from an EMBL/GenBank/DDBJ whole genome shotgun (WGS) entry which is preliminary data.</text>
</comment>
<dbReference type="AlphaFoldDB" id="A0A1V9V9M3"/>
<sequence>MHTIKLKVGDGIYNHLMFFLKNLKTNELEIIEDKKINNTKDSEISDISKLSNKSFENIWENKEDEVYDKFL</sequence>
<evidence type="ECO:0000313" key="2">
    <source>
        <dbReference type="EMBL" id="PRM95614.1"/>
    </source>
</evidence>
<evidence type="ECO:0000313" key="1">
    <source>
        <dbReference type="EMBL" id="OQR40654.1"/>
    </source>
</evidence>